<reference evidence="1 2" key="1">
    <citation type="submission" date="2020-04" db="EMBL/GenBank/DDBJ databases">
        <title>Flammeovirga sp. SR4, a novel species isolated from seawater.</title>
        <authorList>
            <person name="Wang X."/>
        </authorList>
    </citation>
    <scope>NUCLEOTIDE SEQUENCE [LARGE SCALE GENOMIC DNA]</scope>
    <source>
        <strain evidence="1 2">ATCC 23126</strain>
    </source>
</reference>
<accession>A0A7X9XCF3</accession>
<dbReference type="Proteomes" id="UP000576082">
    <property type="component" value="Unassembled WGS sequence"/>
</dbReference>
<proteinExistence type="predicted"/>
<dbReference type="EMBL" id="JABANE010000112">
    <property type="protein sequence ID" value="NME71742.1"/>
    <property type="molecule type" value="Genomic_DNA"/>
</dbReference>
<sequence length="168" mass="19230">MDSHIFVVKTETGEILSHYFESHKTNNWMSDAVVLTEIKIDTAPYIFNSSTRAFGVRVFFLGSSNINQYSQELISLFVEKDDALTPVLHQYPIENYGGEWDGECVGEFTSERKIIMISDQKSNGFNNIVIKNKITDNINFLEGDECKNKAKISYQKDTLKYDGSVYKK</sequence>
<evidence type="ECO:0000313" key="2">
    <source>
        <dbReference type="Proteomes" id="UP000576082"/>
    </source>
</evidence>
<comment type="caution">
    <text evidence="1">The sequence shown here is derived from an EMBL/GenBank/DDBJ whole genome shotgun (WGS) entry which is preliminary data.</text>
</comment>
<protein>
    <submittedName>
        <fullName evidence="1">Uncharacterized protein</fullName>
    </submittedName>
</protein>
<keyword evidence="2" id="KW-1185">Reference proteome</keyword>
<dbReference type="RefSeq" id="WP_169659948.1">
    <property type="nucleotide sequence ID" value="NZ_JABANE010000112.1"/>
</dbReference>
<evidence type="ECO:0000313" key="1">
    <source>
        <dbReference type="EMBL" id="NME71742.1"/>
    </source>
</evidence>
<organism evidence="1 2">
    <name type="scientific">Flammeovirga aprica JL-4</name>
    <dbReference type="NCBI Taxonomy" id="694437"/>
    <lineage>
        <taxon>Bacteria</taxon>
        <taxon>Pseudomonadati</taxon>
        <taxon>Bacteroidota</taxon>
        <taxon>Cytophagia</taxon>
        <taxon>Cytophagales</taxon>
        <taxon>Flammeovirgaceae</taxon>
        <taxon>Flammeovirga</taxon>
    </lineage>
</organism>
<gene>
    <name evidence="1" type="ORF">HHU12_27500</name>
</gene>
<name>A0A7X9XCF3_9BACT</name>
<dbReference type="AlphaFoldDB" id="A0A7X9XCF3"/>